<feature type="compositionally biased region" description="Basic residues" evidence="1">
    <location>
        <begin position="200"/>
        <end position="211"/>
    </location>
</feature>
<keyword evidence="2" id="KW-0472">Membrane</keyword>
<reference evidence="4" key="1">
    <citation type="journal article" date="2019" name="Int. J. Syst. Evol. Microbiol.">
        <title>The Global Catalogue of Microorganisms (GCM) 10K type strain sequencing project: providing services to taxonomists for standard genome sequencing and annotation.</title>
        <authorList>
            <consortium name="The Broad Institute Genomics Platform"/>
            <consortium name="The Broad Institute Genome Sequencing Center for Infectious Disease"/>
            <person name="Wu L."/>
            <person name="Ma J."/>
        </authorList>
    </citation>
    <scope>NUCLEOTIDE SEQUENCE [LARGE SCALE GENOMIC DNA]</scope>
    <source>
        <strain evidence="4">JCM 14735</strain>
    </source>
</reference>
<gene>
    <name evidence="3" type="ORF">GCM10009767_33350</name>
</gene>
<proteinExistence type="predicted"/>
<evidence type="ECO:0000313" key="3">
    <source>
        <dbReference type="EMBL" id="GAA1772745.1"/>
    </source>
</evidence>
<evidence type="ECO:0008006" key="5">
    <source>
        <dbReference type="Google" id="ProtNLM"/>
    </source>
</evidence>
<dbReference type="Proteomes" id="UP001501204">
    <property type="component" value="Unassembled WGS sequence"/>
</dbReference>
<dbReference type="EMBL" id="BAAAOA010000046">
    <property type="protein sequence ID" value="GAA1772745.1"/>
    <property type="molecule type" value="Genomic_DNA"/>
</dbReference>
<accession>A0ABP4XCL6</accession>
<feature type="compositionally biased region" description="Low complexity" evidence="1">
    <location>
        <begin position="212"/>
        <end position="226"/>
    </location>
</feature>
<sequence length="226" mass="22956">MSPRARRLARGWAGASIATSAAALSHAAAGGQSPPAVLVLLSLALSGPLCMLLAGRVLSRSSLLLGVLLSQSVLHALFAGSGGAGTVARATHSSLHHAAQHGAAGGASGAGPALVLEVLAQAEHGGGAMLLSHVLAALAAYVLMRHGEVAAVVLLEALRLRVRRRRPPLPAPVVVGRPRAVRAGRPHALTDQTLLRAVRSHRGPPRTRRRPLLPVLLPGPATLPAG</sequence>
<keyword evidence="4" id="KW-1185">Reference proteome</keyword>
<feature type="transmembrane region" description="Helical" evidence="2">
    <location>
        <begin position="134"/>
        <end position="158"/>
    </location>
</feature>
<evidence type="ECO:0000256" key="1">
    <source>
        <dbReference type="SAM" id="MobiDB-lite"/>
    </source>
</evidence>
<feature type="transmembrane region" description="Helical" evidence="2">
    <location>
        <begin position="62"/>
        <end position="80"/>
    </location>
</feature>
<protein>
    <recommendedName>
        <fullName evidence="5">MFS transporter</fullName>
    </recommendedName>
</protein>
<organism evidence="3 4">
    <name type="scientific">Kocuria aegyptia</name>
    <dbReference type="NCBI Taxonomy" id="330943"/>
    <lineage>
        <taxon>Bacteria</taxon>
        <taxon>Bacillati</taxon>
        <taxon>Actinomycetota</taxon>
        <taxon>Actinomycetes</taxon>
        <taxon>Micrococcales</taxon>
        <taxon>Micrococcaceae</taxon>
        <taxon>Kocuria</taxon>
    </lineage>
</organism>
<evidence type="ECO:0000256" key="2">
    <source>
        <dbReference type="SAM" id="Phobius"/>
    </source>
</evidence>
<name>A0ABP4XCL6_9MICC</name>
<evidence type="ECO:0000313" key="4">
    <source>
        <dbReference type="Proteomes" id="UP001501204"/>
    </source>
</evidence>
<keyword evidence="2" id="KW-1133">Transmembrane helix</keyword>
<keyword evidence="2" id="KW-0812">Transmembrane</keyword>
<comment type="caution">
    <text evidence="3">The sequence shown here is derived from an EMBL/GenBank/DDBJ whole genome shotgun (WGS) entry which is preliminary data.</text>
</comment>
<dbReference type="RefSeq" id="WP_344124455.1">
    <property type="nucleotide sequence ID" value="NZ_BAAAOA010000046.1"/>
</dbReference>
<feature type="transmembrane region" description="Helical" evidence="2">
    <location>
        <begin position="37"/>
        <end position="55"/>
    </location>
</feature>
<feature type="region of interest" description="Disordered" evidence="1">
    <location>
        <begin position="200"/>
        <end position="226"/>
    </location>
</feature>